<comment type="caution">
    <text evidence="1">The sequence shown here is derived from an EMBL/GenBank/DDBJ whole genome shotgun (WGS) entry which is preliminary data.</text>
</comment>
<dbReference type="Proteomes" id="UP001485043">
    <property type="component" value="Unassembled WGS sequence"/>
</dbReference>
<accession>A0AAW1S1U6</accession>
<evidence type="ECO:0000313" key="1">
    <source>
        <dbReference type="EMBL" id="KAK9839586.1"/>
    </source>
</evidence>
<organism evidence="1 2">
    <name type="scientific">Apatococcus fuscideae</name>
    <dbReference type="NCBI Taxonomy" id="2026836"/>
    <lineage>
        <taxon>Eukaryota</taxon>
        <taxon>Viridiplantae</taxon>
        <taxon>Chlorophyta</taxon>
        <taxon>core chlorophytes</taxon>
        <taxon>Trebouxiophyceae</taxon>
        <taxon>Chlorellales</taxon>
        <taxon>Chlorellaceae</taxon>
        <taxon>Apatococcus</taxon>
    </lineage>
</organism>
<dbReference type="Gene3D" id="2.60.120.620">
    <property type="entry name" value="q2cbj1_9rhob like domain"/>
    <property type="match status" value="1"/>
</dbReference>
<protein>
    <recommendedName>
        <fullName evidence="3">Prolyl 4-hydroxylase alpha subunit Fe(2+) 2OG dioxygenase domain-containing protein</fullName>
    </recommendedName>
</protein>
<proteinExistence type="predicted"/>
<reference evidence="1 2" key="1">
    <citation type="journal article" date="2024" name="Nat. Commun.">
        <title>Phylogenomics reveals the evolutionary origins of lichenization in chlorophyte algae.</title>
        <authorList>
            <person name="Puginier C."/>
            <person name="Libourel C."/>
            <person name="Otte J."/>
            <person name="Skaloud P."/>
            <person name="Haon M."/>
            <person name="Grisel S."/>
            <person name="Petersen M."/>
            <person name="Berrin J.G."/>
            <person name="Delaux P.M."/>
            <person name="Dal Grande F."/>
            <person name="Keller J."/>
        </authorList>
    </citation>
    <scope>NUCLEOTIDE SEQUENCE [LARGE SCALE GENOMIC DNA]</scope>
    <source>
        <strain evidence="1 2">SAG 2523</strain>
    </source>
</reference>
<gene>
    <name evidence="1" type="ORF">WJX84_011338</name>
</gene>
<dbReference type="AlphaFoldDB" id="A0AAW1S1U6"/>
<keyword evidence="2" id="KW-1185">Reference proteome</keyword>
<dbReference type="EMBL" id="JALJOV010001845">
    <property type="protein sequence ID" value="KAK9839586.1"/>
    <property type="molecule type" value="Genomic_DNA"/>
</dbReference>
<name>A0AAW1S1U6_9CHLO</name>
<evidence type="ECO:0008006" key="3">
    <source>
        <dbReference type="Google" id="ProtNLM"/>
    </source>
</evidence>
<evidence type="ECO:0000313" key="2">
    <source>
        <dbReference type="Proteomes" id="UP001485043"/>
    </source>
</evidence>
<sequence length="129" mass="13773">MPSNNLFDFNSDAVKAVSNAAKGLDAPFHVSGSVNLENPIDLAWQGGKETSSQQGCQALKQDKLNLYRRGDFFKTHVDIPAEPSTNGAMFGTLVLCLPSWHMGGELAISHGPLKASTDWAEASADNAVQ</sequence>
<dbReference type="PANTHER" id="PTHR33099:SF14">
    <property type="entry name" value="PROLYL 4-HYDROXYLASE ALPHA SUBUNIT FE(2+) 2OG DIOXYGENASE DOMAIN-CONTAINING PROTEIN"/>
    <property type="match status" value="1"/>
</dbReference>
<dbReference type="PANTHER" id="PTHR33099">
    <property type="entry name" value="FE2OG DIOXYGENASE DOMAIN-CONTAINING PROTEIN"/>
    <property type="match status" value="1"/>
</dbReference>